<gene>
    <name evidence="4" type="ORF">VaNZ11_017212</name>
</gene>
<keyword evidence="2" id="KW-0677">Repeat</keyword>
<dbReference type="EMBL" id="BSDZ01000125">
    <property type="protein sequence ID" value="GLI71818.1"/>
    <property type="molecule type" value="Genomic_DNA"/>
</dbReference>
<comment type="caution">
    <text evidence="4">The sequence shown here is derived from an EMBL/GenBank/DDBJ whole genome shotgun (WGS) entry which is preliminary data.</text>
</comment>
<dbReference type="PANTHER" id="PTHR22838">
    <property type="entry name" value="WD REPEAT PROTEIN 26-RELATED"/>
    <property type="match status" value="1"/>
</dbReference>
<sequence length="515" mass="53195">MPRGEITASQASRIRYYLLARSADASVARELWLCGSRGTYSAYRDCIQQRKQVAAVAAQGHAALQGGAGRPGEAGGGIGGAVPRTVANLQSLPATVKYSFEGVKHVLAEATSPVTALSFAALRNDLMAFGCADGELWRAVLPPAAASAQAQPTCTKARKMHCGAVTAVDWAFDNSQLLSVGSDGSLCVWDPADPAFPCIRSVYAPTTSFLCGRFHRVNFSLAMVGTSAGTVEVFNCSTGMLHSRYQVTALGSGVRVTALDSSHHHVFIGDSSGVLHWLTCELHGRQLSRLKPAGKLRLASNGAGSRAGGGGHAGAAVTALQYVPFCRTTDTPVLMVAQQDGSLCIVRANEVRHTADLYLRRVVAPAVVSGAAALSSDASSRSRAAGVGQATPAVATAATAATQPLRFCPTVCPLSVIQDVPLITYGSDDTAVYIVDVTARSFCGPTVPGGSRGSGGGGGGGGGAGAPLSERPVNVTVLKAHRAVVTAVAWTYDEALLASADAEGTVVLWRRCRLF</sequence>
<dbReference type="InterPro" id="IPR036322">
    <property type="entry name" value="WD40_repeat_dom_sf"/>
</dbReference>
<evidence type="ECO:0000256" key="3">
    <source>
        <dbReference type="PROSITE-ProRule" id="PRU00221"/>
    </source>
</evidence>
<dbReference type="PANTHER" id="PTHR22838:SF4">
    <property type="entry name" value="WD REPEAT-CONTAINING PROTEIN 13"/>
    <property type="match status" value="1"/>
</dbReference>
<feature type="repeat" description="WD" evidence="3">
    <location>
        <begin position="478"/>
        <end position="509"/>
    </location>
</feature>
<dbReference type="Proteomes" id="UP001165090">
    <property type="component" value="Unassembled WGS sequence"/>
</dbReference>
<dbReference type="SUPFAM" id="SSF50978">
    <property type="entry name" value="WD40 repeat-like"/>
    <property type="match status" value="1"/>
</dbReference>
<dbReference type="Pfam" id="PF00400">
    <property type="entry name" value="WD40"/>
    <property type="match status" value="2"/>
</dbReference>
<evidence type="ECO:0000313" key="5">
    <source>
        <dbReference type="Proteomes" id="UP001165090"/>
    </source>
</evidence>
<protein>
    <submittedName>
        <fullName evidence="4">Uncharacterized protein</fullName>
    </submittedName>
</protein>
<name>A0ABQ5SQX2_9CHLO</name>
<feature type="repeat" description="WD" evidence="3">
    <location>
        <begin position="158"/>
        <end position="190"/>
    </location>
</feature>
<evidence type="ECO:0000313" key="4">
    <source>
        <dbReference type="EMBL" id="GLI71818.1"/>
    </source>
</evidence>
<keyword evidence="1 3" id="KW-0853">WD repeat</keyword>
<dbReference type="InterPro" id="IPR001680">
    <property type="entry name" value="WD40_rpt"/>
</dbReference>
<dbReference type="InterPro" id="IPR015943">
    <property type="entry name" value="WD40/YVTN_repeat-like_dom_sf"/>
</dbReference>
<proteinExistence type="predicted"/>
<dbReference type="InterPro" id="IPR051350">
    <property type="entry name" value="WD_repeat-ST_regulator"/>
</dbReference>
<reference evidence="4 5" key="1">
    <citation type="journal article" date="2023" name="IScience">
        <title>Expanded male sex-determining region conserved during the evolution of homothallism in the green alga Volvox.</title>
        <authorList>
            <person name="Yamamoto K."/>
            <person name="Matsuzaki R."/>
            <person name="Mahakham W."/>
            <person name="Heman W."/>
            <person name="Sekimoto H."/>
            <person name="Kawachi M."/>
            <person name="Minakuchi Y."/>
            <person name="Toyoda A."/>
            <person name="Nozaki H."/>
        </authorList>
    </citation>
    <scope>NUCLEOTIDE SEQUENCE [LARGE SCALE GENOMIC DNA]</scope>
    <source>
        <strain evidence="4 5">NIES-4468</strain>
    </source>
</reference>
<dbReference type="PROSITE" id="PS50082">
    <property type="entry name" value="WD_REPEATS_2"/>
    <property type="match status" value="2"/>
</dbReference>
<keyword evidence="5" id="KW-1185">Reference proteome</keyword>
<dbReference type="Gene3D" id="2.130.10.10">
    <property type="entry name" value="YVTN repeat-like/Quinoprotein amine dehydrogenase"/>
    <property type="match status" value="2"/>
</dbReference>
<organism evidence="4 5">
    <name type="scientific">Volvox africanus</name>
    <dbReference type="NCBI Taxonomy" id="51714"/>
    <lineage>
        <taxon>Eukaryota</taxon>
        <taxon>Viridiplantae</taxon>
        <taxon>Chlorophyta</taxon>
        <taxon>core chlorophytes</taxon>
        <taxon>Chlorophyceae</taxon>
        <taxon>CS clade</taxon>
        <taxon>Chlamydomonadales</taxon>
        <taxon>Volvocaceae</taxon>
        <taxon>Volvox</taxon>
    </lineage>
</organism>
<dbReference type="SMART" id="SM00320">
    <property type="entry name" value="WD40"/>
    <property type="match status" value="4"/>
</dbReference>
<dbReference type="PROSITE" id="PS50294">
    <property type="entry name" value="WD_REPEATS_REGION"/>
    <property type="match status" value="2"/>
</dbReference>
<evidence type="ECO:0000256" key="2">
    <source>
        <dbReference type="ARBA" id="ARBA00022737"/>
    </source>
</evidence>
<accession>A0ABQ5SQX2</accession>
<evidence type="ECO:0000256" key="1">
    <source>
        <dbReference type="ARBA" id="ARBA00022574"/>
    </source>
</evidence>